<keyword evidence="2" id="KW-1185">Reference proteome</keyword>
<name>A0A4R0NEA8_9SPHI</name>
<evidence type="ECO:0000313" key="2">
    <source>
        <dbReference type="Proteomes" id="UP000291485"/>
    </source>
</evidence>
<sequence>MIVIDPIWRLGKYIIIQKGFEEEIEYTNSSNQTVAFLEKQAYLPNIDRALQLTSFENSMILLSLDTNQAFYQNADNEWMMQKNQFSKQFLTDDDNVYIHITLELLRQKNESQSIYKLLVLFKKSTRILNALNLATVV</sequence>
<organism evidence="1 2">
    <name type="scientific">Pedobacter frigidisoli</name>
    <dbReference type="NCBI Taxonomy" id="2530455"/>
    <lineage>
        <taxon>Bacteria</taxon>
        <taxon>Pseudomonadati</taxon>
        <taxon>Bacteroidota</taxon>
        <taxon>Sphingobacteriia</taxon>
        <taxon>Sphingobacteriales</taxon>
        <taxon>Sphingobacteriaceae</taxon>
        <taxon>Pedobacter</taxon>
    </lineage>
</organism>
<evidence type="ECO:0000313" key="1">
    <source>
        <dbReference type="EMBL" id="TCC97482.1"/>
    </source>
</evidence>
<gene>
    <name evidence="1" type="ORF">EZ449_21935</name>
</gene>
<dbReference type="AlphaFoldDB" id="A0A4R0NEA8"/>
<dbReference type="Proteomes" id="UP000291485">
    <property type="component" value="Unassembled WGS sequence"/>
</dbReference>
<dbReference type="RefSeq" id="WP_131562951.1">
    <property type="nucleotide sequence ID" value="NZ_SJSN01000035.1"/>
</dbReference>
<proteinExistence type="predicted"/>
<reference evidence="1 2" key="1">
    <citation type="submission" date="2019-02" db="EMBL/GenBank/DDBJ databases">
        <title>Pedobacter sp. RP-3-11 sp. nov., isolated from Arctic soil.</title>
        <authorList>
            <person name="Dahal R.H."/>
        </authorList>
    </citation>
    <scope>NUCLEOTIDE SEQUENCE [LARGE SCALE GENOMIC DNA]</scope>
    <source>
        <strain evidence="1 2">RP-3-11</strain>
    </source>
</reference>
<comment type="caution">
    <text evidence="1">The sequence shown here is derived from an EMBL/GenBank/DDBJ whole genome shotgun (WGS) entry which is preliminary data.</text>
</comment>
<accession>A0A4R0NEA8</accession>
<dbReference type="EMBL" id="SJSN01000035">
    <property type="protein sequence ID" value="TCC97482.1"/>
    <property type="molecule type" value="Genomic_DNA"/>
</dbReference>
<protein>
    <submittedName>
        <fullName evidence="1">Uncharacterized protein</fullName>
    </submittedName>
</protein>